<feature type="region of interest" description="Disordered" evidence="5">
    <location>
        <begin position="1"/>
        <end position="22"/>
    </location>
</feature>
<dbReference type="RefSeq" id="WP_310537422.1">
    <property type="nucleotide sequence ID" value="NZ_BAAAOC010000081.1"/>
</dbReference>
<protein>
    <submittedName>
        <fullName evidence="6">MT-A70 family methyltransferase</fullName>
    </submittedName>
</protein>
<dbReference type="InterPro" id="IPR002052">
    <property type="entry name" value="DNA_methylase_N6_adenine_CS"/>
</dbReference>
<dbReference type="PANTHER" id="PTHR12829">
    <property type="entry name" value="N6-ADENOSINE-METHYLTRANSFERASE"/>
    <property type="match status" value="1"/>
</dbReference>
<dbReference type="InterPro" id="IPR029063">
    <property type="entry name" value="SAM-dependent_MTases_sf"/>
</dbReference>
<dbReference type="GO" id="GO:0032259">
    <property type="term" value="P:methylation"/>
    <property type="evidence" value="ECO:0007669"/>
    <property type="project" value="UniProtKB-KW"/>
</dbReference>
<dbReference type="EMBL" id="JAVKGT010000017">
    <property type="protein sequence ID" value="MDR5712042.1"/>
    <property type="molecule type" value="Genomic_DNA"/>
</dbReference>
<gene>
    <name evidence="6" type="ORF">RH857_07855</name>
</gene>
<reference evidence="7" key="1">
    <citation type="submission" date="2023-07" db="EMBL/GenBank/DDBJ databases">
        <title>Description of three actinobacteria isolated from air of manufacturing shop in a pharmaceutical factory.</title>
        <authorList>
            <person name="Zhang D.-F."/>
        </authorList>
    </citation>
    <scope>NUCLEOTIDE SEQUENCE [LARGE SCALE GENOMIC DNA]</scope>
    <source>
        <strain evidence="7">CCTCC AB 207010</strain>
    </source>
</reference>
<proteinExistence type="inferred from homology"/>
<evidence type="ECO:0000256" key="5">
    <source>
        <dbReference type="SAM" id="MobiDB-lite"/>
    </source>
</evidence>
<keyword evidence="3" id="KW-0949">S-adenosyl-L-methionine</keyword>
<comment type="caution">
    <text evidence="6">The sequence shown here is derived from an EMBL/GenBank/DDBJ whole genome shotgun (WGS) entry which is preliminary data.</text>
</comment>
<dbReference type="PANTHER" id="PTHR12829:SF7">
    <property type="entry name" value="N6-ADENOSINE-METHYLTRANSFERASE CATALYTIC SUBUNIT"/>
    <property type="match status" value="1"/>
</dbReference>
<dbReference type="PROSITE" id="PS51143">
    <property type="entry name" value="MT_A70"/>
    <property type="match status" value="1"/>
</dbReference>
<keyword evidence="1 6" id="KW-0489">Methyltransferase</keyword>
<evidence type="ECO:0000256" key="1">
    <source>
        <dbReference type="ARBA" id="ARBA00022603"/>
    </source>
</evidence>
<organism evidence="6 7">
    <name type="scientific">Nesterenkonia flava</name>
    <dbReference type="NCBI Taxonomy" id="469799"/>
    <lineage>
        <taxon>Bacteria</taxon>
        <taxon>Bacillati</taxon>
        <taxon>Actinomycetota</taxon>
        <taxon>Actinomycetes</taxon>
        <taxon>Micrococcales</taxon>
        <taxon>Micrococcaceae</taxon>
        <taxon>Nesterenkonia</taxon>
    </lineage>
</organism>
<feature type="region of interest" description="Disordered" evidence="5">
    <location>
        <begin position="203"/>
        <end position="223"/>
    </location>
</feature>
<dbReference type="Proteomes" id="UP001260872">
    <property type="component" value="Unassembled WGS sequence"/>
</dbReference>
<evidence type="ECO:0000313" key="6">
    <source>
        <dbReference type="EMBL" id="MDR5712042.1"/>
    </source>
</evidence>
<sequence length="223" mass="25379">MQHNHHQHNEPDGTPKPGTFRLILADPPWKPGQGTSRLSAATHYPLMDNEQIVAMGDAVKHIAADDAWLMLWVTDAAIPLAIQEVLPAWGFRWHRPFSWVRSQMGMGDFPRTAAEWCIVGKRGKPKPAFRSQPNWAFWPRQDHSHKPEEMHLVCDRNLGDPDIPRLELFARREAPTTAHWDIWGLECQSTISLARFGYPVPSDFDDQPTGQRLLPAGQENSDE</sequence>
<dbReference type="InterPro" id="IPR007757">
    <property type="entry name" value="MT-A70-like"/>
</dbReference>
<dbReference type="Gene3D" id="3.40.50.150">
    <property type="entry name" value="Vaccinia Virus protein VP39"/>
    <property type="match status" value="1"/>
</dbReference>
<evidence type="ECO:0000256" key="3">
    <source>
        <dbReference type="ARBA" id="ARBA00022691"/>
    </source>
</evidence>
<keyword evidence="7" id="KW-1185">Reference proteome</keyword>
<dbReference type="GO" id="GO:0008168">
    <property type="term" value="F:methyltransferase activity"/>
    <property type="evidence" value="ECO:0007669"/>
    <property type="project" value="UniProtKB-KW"/>
</dbReference>
<evidence type="ECO:0000313" key="7">
    <source>
        <dbReference type="Proteomes" id="UP001260872"/>
    </source>
</evidence>
<keyword evidence="2" id="KW-0808">Transferase</keyword>
<evidence type="ECO:0000256" key="2">
    <source>
        <dbReference type="ARBA" id="ARBA00022679"/>
    </source>
</evidence>
<dbReference type="SUPFAM" id="SSF53335">
    <property type="entry name" value="S-adenosyl-L-methionine-dependent methyltransferases"/>
    <property type="match status" value="1"/>
</dbReference>
<evidence type="ECO:0000256" key="4">
    <source>
        <dbReference type="PROSITE-ProRule" id="PRU00489"/>
    </source>
</evidence>
<dbReference type="Pfam" id="PF05063">
    <property type="entry name" value="MT-A70"/>
    <property type="match status" value="1"/>
</dbReference>
<comment type="similarity">
    <text evidence="4">Belongs to the MT-A70-like family.</text>
</comment>
<accession>A0ABU1FUU8</accession>
<name>A0ABU1FUU8_9MICC</name>
<dbReference type="PROSITE" id="PS00092">
    <property type="entry name" value="N6_MTASE"/>
    <property type="match status" value="1"/>
</dbReference>